<dbReference type="OrthoDB" id="46396at2759"/>
<gene>
    <name evidence="8" type="ORF">EG68_03721</name>
</gene>
<evidence type="ECO:0000256" key="3">
    <source>
        <dbReference type="ARBA" id="ARBA00022448"/>
    </source>
</evidence>
<evidence type="ECO:0000256" key="6">
    <source>
        <dbReference type="ARBA" id="ARBA00023136"/>
    </source>
</evidence>
<dbReference type="InterPro" id="IPR002259">
    <property type="entry name" value="Eqnu_transpt"/>
</dbReference>
<evidence type="ECO:0000313" key="8">
    <source>
        <dbReference type="EMBL" id="KAF7258465.1"/>
    </source>
</evidence>
<feature type="transmembrane region" description="Helical" evidence="7">
    <location>
        <begin position="220"/>
        <end position="241"/>
    </location>
</feature>
<evidence type="ECO:0000256" key="5">
    <source>
        <dbReference type="ARBA" id="ARBA00022989"/>
    </source>
</evidence>
<feature type="transmembrane region" description="Helical" evidence="7">
    <location>
        <begin position="367"/>
        <end position="385"/>
    </location>
</feature>
<feature type="transmembrane region" description="Helical" evidence="7">
    <location>
        <begin position="155"/>
        <end position="183"/>
    </location>
</feature>
<comment type="caution">
    <text evidence="8">The sequence shown here is derived from an EMBL/GenBank/DDBJ whole genome shotgun (WGS) entry which is preliminary data.</text>
</comment>
<feature type="transmembrane region" description="Helical" evidence="7">
    <location>
        <begin position="438"/>
        <end position="465"/>
    </location>
</feature>
<dbReference type="AlphaFoldDB" id="A0A8S9YTV6"/>
<keyword evidence="6 7" id="KW-0472">Membrane</keyword>
<proteinExistence type="inferred from homology"/>
<comment type="subcellular location">
    <subcellularLocation>
        <location evidence="1">Membrane</location>
        <topology evidence="1">Multi-pass membrane protein</topology>
    </subcellularLocation>
</comment>
<dbReference type="PANTHER" id="PTHR10332">
    <property type="entry name" value="EQUILIBRATIVE NUCLEOSIDE TRANSPORTER"/>
    <property type="match status" value="1"/>
</dbReference>
<sequence length="469" mass="51743">MVDVKLKGGSSDTIRTNIDEFSNTPRDKFHLVYLIFFFTGVGTLLPWNFFITAIPVGQLFLNHCLQYFQFKLRNTSLENGSLTDPKQLSKEQILFGNYLALCSMLPFATFTILNLVLMKWISSFTRYIIGAVTVFVLFLVTVILVKIVLDPTVFLGITLASVVVINSGSAIVQGSVLGIAALLPPRNMKACLEGQALAGVLAAIAQIASIAGSPRPTDSALAYFLIALTFLAVAACLFLILKRNTYFLYFWNTRNNTQSVKPISSEDAEQDDVDADQPMIVSDKFRIARSLKDVWVHGLSVWSVFLVTLTMFPALLQPVRSKYYSEKDPWTGKFFTPVIVFLSFNVFDWIGRTLAGVIKWPRLRQKWILMGICLARTVLIVFGLFLNQQPRARIPVVFLHDAFPIIYVIILALTNGYLATLCMMYGPSFASPGNSEGAGVALSIYLALGLCCGVALSTGLAYAVLATAT</sequence>
<keyword evidence="4 7" id="KW-0812">Transmembrane</keyword>
<dbReference type="PRINTS" id="PR01130">
    <property type="entry name" value="DERENTRNSPRT"/>
</dbReference>
<dbReference type="Pfam" id="PF01733">
    <property type="entry name" value="Nucleoside_tran"/>
    <property type="match status" value="1"/>
</dbReference>
<organism evidence="8 9">
    <name type="scientific">Paragonimus skrjabini miyazakii</name>
    <dbReference type="NCBI Taxonomy" id="59628"/>
    <lineage>
        <taxon>Eukaryota</taxon>
        <taxon>Metazoa</taxon>
        <taxon>Spiralia</taxon>
        <taxon>Lophotrochozoa</taxon>
        <taxon>Platyhelminthes</taxon>
        <taxon>Trematoda</taxon>
        <taxon>Digenea</taxon>
        <taxon>Plagiorchiida</taxon>
        <taxon>Troglotremata</taxon>
        <taxon>Troglotrematidae</taxon>
        <taxon>Paragonimus</taxon>
    </lineage>
</organism>
<evidence type="ECO:0000313" key="9">
    <source>
        <dbReference type="Proteomes" id="UP000822476"/>
    </source>
</evidence>
<feature type="transmembrane region" description="Helical" evidence="7">
    <location>
        <begin position="128"/>
        <end position="149"/>
    </location>
</feature>
<name>A0A8S9YTV6_9TREM</name>
<keyword evidence="5 7" id="KW-1133">Transmembrane helix</keyword>
<feature type="transmembrane region" description="Helical" evidence="7">
    <location>
        <begin position="294"/>
        <end position="314"/>
    </location>
</feature>
<evidence type="ECO:0008006" key="10">
    <source>
        <dbReference type="Google" id="ProtNLM"/>
    </source>
</evidence>
<accession>A0A8S9YTV6</accession>
<dbReference type="EMBL" id="JTDE01001708">
    <property type="protein sequence ID" value="KAF7258465.1"/>
    <property type="molecule type" value="Genomic_DNA"/>
</dbReference>
<keyword evidence="3" id="KW-0813">Transport</keyword>
<protein>
    <recommendedName>
        <fullName evidence="10">Equilibrative nucleoside transporter 1</fullName>
    </recommendedName>
</protein>
<keyword evidence="9" id="KW-1185">Reference proteome</keyword>
<feature type="transmembrane region" description="Helical" evidence="7">
    <location>
        <begin position="95"/>
        <end position="116"/>
    </location>
</feature>
<reference evidence="8" key="1">
    <citation type="submission" date="2019-07" db="EMBL/GenBank/DDBJ databases">
        <title>Annotation for the trematode Paragonimus miyazaki's.</title>
        <authorList>
            <person name="Choi Y.-J."/>
        </authorList>
    </citation>
    <scope>NUCLEOTIDE SEQUENCE</scope>
    <source>
        <strain evidence="8">Japan</strain>
    </source>
</reference>
<evidence type="ECO:0000256" key="2">
    <source>
        <dbReference type="ARBA" id="ARBA00007965"/>
    </source>
</evidence>
<comment type="similarity">
    <text evidence="2">Belongs to the SLC29A/ENT transporter (TC 2.A.57) family.</text>
</comment>
<dbReference type="GO" id="GO:0005337">
    <property type="term" value="F:nucleoside transmembrane transporter activity"/>
    <property type="evidence" value="ECO:0007669"/>
    <property type="project" value="InterPro"/>
</dbReference>
<evidence type="ECO:0000256" key="1">
    <source>
        <dbReference type="ARBA" id="ARBA00004141"/>
    </source>
</evidence>
<feature type="transmembrane region" description="Helical" evidence="7">
    <location>
        <begin position="405"/>
        <end position="426"/>
    </location>
</feature>
<feature type="transmembrane region" description="Helical" evidence="7">
    <location>
        <begin position="31"/>
        <end position="51"/>
    </location>
</feature>
<dbReference type="GO" id="GO:0005886">
    <property type="term" value="C:plasma membrane"/>
    <property type="evidence" value="ECO:0007669"/>
    <property type="project" value="TreeGrafter"/>
</dbReference>
<evidence type="ECO:0000256" key="7">
    <source>
        <dbReference type="SAM" id="Phobius"/>
    </source>
</evidence>
<dbReference type="Proteomes" id="UP000822476">
    <property type="component" value="Unassembled WGS sequence"/>
</dbReference>
<dbReference type="PANTHER" id="PTHR10332:SF88">
    <property type="entry name" value="EQUILIBRATIVE NUCLEOSIDE TRANSPORTER 1, ISOFORM A"/>
    <property type="match status" value="1"/>
</dbReference>
<dbReference type="PIRSF" id="PIRSF016379">
    <property type="entry name" value="ENT"/>
    <property type="match status" value="1"/>
</dbReference>
<evidence type="ECO:0000256" key="4">
    <source>
        <dbReference type="ARBA" id="ARBA00022692"/>
    </source>
</evidence>